<gene>
    <name evidence="3" type="ORF">FGIG_12103</name>
</gene>
<dbReference type="InterPro" id="IPR011047">
    <property type="entry name" value="Quinoprotein_ADH-like_sf"/>
</dbReference>
<dbReference type="PROSITE" id="PS00012">
    <property type="entry name" value="PHOSPHOPANTETHEINE"/>
    <property type="match status" value="1"/>
</dbReference>
<evidence type="ECO:0000313" key="3">
    <source>
        <dbReference type="EMBL" id="TPP66386.1"/>
    </source>
</evidence>
<dbReference type="InterPro" id="IPR042099">
    <property type="entry name" value="ANL_N_sf"/>
</dbReference>
<dbReference type="Pfam" id="PF13570">
    <property type="entry name" value="Beta-prop_ACSF4"/>
    <property type="match status" value="1"/>
</dbReference>
<dbReference type="InterPro" id="IPR018391">
    <property type="entry name" value="PQQ_b-propeller_rpt"/>
</dbReference>
<name>A0A504Z0X5_FASGI</name>
<feature type="domain" description="AMP-dependent synthetase/ligase" evidence="1">
    <location>
        <begin position="188"/>
        <end position="370"/>
    </location>
</feature>
<accession>A0A504Z0X5</accession>
<dbReference type="InterPro" id="IPR006162">
    <property type="entry name" value="Ppantetheine_attach_site"/>
</dbReference>
<proteinExistence type="predicted"/>
<dbReference type="OrthoDB" id="408177at2759"/>
<keyword evidence="4" id="KW-1185">Reference proteome</keyword>
<dbReference type="Gene3D" id="3.40.50.12780">
    <property type="entry name" value="N-terminal domain of ligase-like"/>
    <property type="match status" value="1"/>
</dbReference>
<dbReference type="PANTHER" id="PTHR44394:SF1">
    <property type="entry name" value="BETA-ALANINE-ACTIVATING ENZYME"/>
    <property type="match status" value="1"/>
</dbReference>
<dbReference type="Gene3D" id="2.130.10.10">
    <property type="entry name" value="YVTN repeat-like/Quinoprotein amine dehydrogenase"/>
    <property type="match status" value="1"/>
</dbReference>
<sequence length="1094" mass="119893">FEDACRTVLLVGLWSCCYERITWPCYLTDCVSPRWKSSDPCIQFWAGFGDDTSPRTLTFSQFDAYSSELCGVLTQHSRNWTWKYSVLPLVIIIWSPHILTSVVVHAAAKARMGFFPISCDFSSIFNEIEAFALAVIDLTGSEHFSSISENFFAYSTQTMLFGDCDLRLFLRDPSTVLPKIHIGVDLEASSHLAYVITSSGSSGGPGKVAFISDACLTANISDLCTRFEPLQTNQKSVLLTAPLTFDPSLVQIYFALATGRCLTIPGSGLLCHPDSMAFFCSTAHVDWLQCTPSLFMLQSQESRNRLLQNSELKIIMGGETFPLKLLESCECIKATVYNIYGVTEVSCWATLCQIGLRTSGEHDRKCQCSCLPPSPGLTPIGFPMLGTNITLHPVGDKNEIVLSRGNAGFAVLRRNGCPISVEDYQSSICALQHPRPWSTGDLVVSGSCGKCLWFAGRKDRTTKRLGHQICLETLEAAISNCKFRWIDIKHCQCKLASLRGGPILLAFVWIACCRVGHSVRFSSAFFDRIRHQIVCYLRTYFGPVSAPWIPTKIVFYDGAPRLSTHGKISRLASANSTTLRVDVLSTFRVLMAECGIPLNLSKSFYDVGGSSLQAIQLIEALAERHREISTFKGTLLAKLLSVNIAAFRKFLTFCCESPTGCRFARTRRTRTSYLRKFPPHFDNYAATSHFSESADIFTSGSVQFHSCLHKPSGFHHRWKKPYGKCIDASAVVYASRSAKSPVVCVGSHSGQFAVSDLRTGKFLWSVNLNERIESSPTVGFDFSDPTIVVGTLSGNVHGLQMQSGRNLWSVSVDGAVKSAPLFLPQKSVFVLGSHGRRVYAIDPRSPPSPVWVSDFDGSPIVAPISATNSITSDQIFVGSLGGTVGCIDLRNPRRTIWSHGGISPVFSKPTIYSGSSENPCVIVTPVDSSVLSYSAVTGQCLWETCRLSSSSSVFKDSLHSSTKNDVLIASNDGMLFSVNASDGACIWRESFISDLLPGEPASLNTPSIVRSTDDSLENQFLLLSRADGSIFLCGYRDANVNKSKSPISVIGSTKLPGLCFSNPVVFSKRESDECLVVIGCRDDNLHCFSVINDR</sequence>
<dbReference type="EMBL" id="SUNJ01001939">
    <property type="protein sequence ID" value="TPP66386.1"/>
    <property type="molecule type" value="Genomic_DNA"/>
</dbReference>
<evidence type="ECO:0000313" key="4">
    <source>
        <dbReference type="Proteomes" id="UP000316759"/>
    </source>
</evidence>
<dbReference type="STRING" id="46835.A0A504Z0X5"/>
<evidence type="ECO:0000259" key="1">
    <source>
        <dbReference type="Pfam" id="PF00501"/>
    </source>
</evidence>
<dbReference type="GO" id="GO:0043041">
    <property type="term" value="P:amino acid activation for nonribosomal peptide biosynthetic process"/>
    <property type="evidence" value="ECO:0007669"/>
    <property type="project" value="TreeGrafter"/>
</dbReference>
<dbReference type="SMART" id="SM00564">
    <property type="entry name" value="PQQ"/>
    <property type="match status" value="4"/>
</dbReference>
<comment type="caution">
    <text evidence="3">The sequence shown here is derived from an EMBL/GenBank/DDBJ whole genome shotgun (WGS) entry which is preliminary data.</text>
</comment>
<dbReference type="AlphaFoldDB" id="A0A504Z0X5"/>
<dbReference type="PANTHER" id="PTHR44394">
    <property type="entry name" value="BETA-ALANINE-ACTIVATING ENZYME"/>
    <property type="match status" value="1"/>
</dbReference>
<protein>
    <submittedName>
        <fullName evidence="3">Acyl-CoA synthetase family member 4</fullName>
    </submittedName>
</protein>
<reference evidence="3 4" key="1">
    <citation type="submission" date="2019-04" db="EMBL/GenBank/DDBJ databases">
        <title>Annotation for the trematode Fasciola gigantica.</title>
        <authorList>
            <person name="Choi Y.-J."/>
        </authorList>
    </citation>
    <scope>NUCLEOTIDE SEQUENCE [LARGE SCALE GENOMIC DNA]</scope>
    <source>
        <strain evidence="3">Uganda_cow_1</strain>
    </source>
</reference>
<dbReference type="InterPro" id="IPR002372">
    <property type="entry name" value="PQQ_rpt_dom"/>
</dbReference>
<organism evidence="3 4">
    <name type="scientific">Fasciola gigantica</name>
    <name type="common">Giant liver fluke</name>
    <dbReference type="NCBI Taxonomy" id="46835"/>
    <lineage>
        <taxon>Eukaryota</taxon>
        <taxon>Metazoa</taxon>
        <taxon>Spiralia</taxon>
        <taxon>Lophotrochozoa</taxon>
        <taxon>Platyhelminthes</taxon>
        <taxon>Trematoda</taxon>
        <taxon>Digenea</taxon>
        <taxon>Plagiorchiida</taxon>
        <taxon>Echinostomata</taxon>
        <taxon>Echinostomatoidea</taxon>
        <taxon>Fasciolidae</taxon>
        <taxon>Fasciola</taxon>
    </lineage>
</organism>
<feature type="non-terminal residue" evidence="3">
    <location>
        <position position="1"/>
    </location>
</feature>
<dbReference type="InterPro" id="IPR000873">
    <property type="entry name" value="AMP-dep_synth/lig_dom"/>
</dbReference>
<dbReference type="Pfam" id="PF00501">
    <property type="entry name" value="AMP-binding"/>
    <property type="match status" value="1"/>
</dbReference>
<dbReference type="SUPFAM" id="SSF56801">
    <property type="entry name" value="Acetyl-CoA synthetase-like"/>
    <property type="match status" value="1"/>
</dbReference>
<dbReference type="Proteomes" id="UP000316759">
    <property type="component" value="Unassembled WGS sequence"/>
</dbReference>
<dbReference type="InterPro" id="IPR052091">
    <property type="entry name" value="Beta-ala_Activ/Resist"/>
</dbReference>
<evidence type="ECO:0000259" key="2">
    <source>
        <dbReference type="Pfam" id="PF13570"/>
    </source>
</evidence>
<feature type="domain" description="Pyrrolo-quinoline quinone repeat" evidence="2">
    <location>
        <begin position="723"/>
        <end position="1089"/>
    </location>
</feature>
<dbReference type="SUPFAM" id="SSF50998">
    <property type="entry name" value="Quinoprotein alcohol dehydrogenase-like"/>
    <property type="match status" value="1"/>
</dbReference>
<dbReference type="InterPro" id="IPR015943">
    <property type="entry name" value="WD40/YVTN_repeat-like_dom_sf"/>
</dbReference>